<dbReference type="EMBL" id="DUZY01000001">
    <property type="protein sequence ID" value="DAD18624.1"/>
    <property type="molecule type" value="Genomic_DNA"/>
</dbReference>
<organism evidence="1 2">
    <name type="scientific">Nelumbo nucifera</name>
    <name type="common">Sacred lotus</name>
    <dbReference type="NCBI Taxonomy" id="4432"/>
    <lineage>
        <taxon>Eukaryota</taxon>
        <taxon>Viridiplantae</taxon>
        <taxon>Streptophyta</taxon>
        <taxon>Embryophyta</taxon>
        <taxon>Tracheophyta</taxon>
        <taxon>Spermatophyta</taxon>
        <taxon>Magnoliopsida</taxon>
        <taxon>Proteales</taxon>
        <taxon>Nelumbonaceae</taxon>
        <taxon>Nelumbo</taxon>
    </lineage>
</organism>
<sequence>MSEVADPSQLIRLRPKLFIEIMNLLGDQISHQAFGVWDRCYCRYKQ</sequence>
<dbReference type="AlphaFoldDB" id="A0A822XB38"/>
<keyword evidence="2" id="KW-1185">Reference proteome</keyword>
<proteinExistence type="predicted"/>
<dbReference type="Proteomes" id="UP000607653">
    <property type="component" value="Unassembled WGS sequence"/>
</dbReference>
<name>A0A822XB38_NELNU</name>
<reference evidence="1 2" key="1">
    <citation type="journal article" date="2020" name="Mol. Biol. Evol.">
        <title>Distinct Expression and Methylation Patterns for Genes with Different Fates following a Single Whole-Genome Duplication in Flowering Plants.</title>
        <authorList>
            <person name="Shi T."/>
            <person name="Rahmani R.S."/>
            <person name="Gugger P.F."/>
            <person name="Wang M."/>
            <person name="Li H."/>
            <person name="Zhang Y."/>
            <person name="Li Z."/>
            <person name="Wang Q."/>
            <person name="Van de Peer Y."/>
            <person name="Marchal K."/>
            <person name="Chen J."/>
        </authorList>
    </citation>
    <scope>NUCLEOTIDE SEQUENCE [LARGE SCALE GENOMIC DNA]</scope>
    <source>
        <tissue evidence="1">Leaf</tissue>
    </source>
</reference>
<evidence type="ECO:0000313" key="2">
    <source>
        <dbReference type="Proteomes" id="UP000607653"/>
    </source>
</evidence>
<protein>
    <submittedName>
        <fullName evidence="1">Uncharacterized protein</fullName>
    </submittedName>
</protein>
<gene>
    <name evidence="1" type="ORF">HUJ06_020087</name>
</gene>
<evidence type="ECO:0000313" key="1">
    <source>
        <dbReference type="EMBL" id="DAD18624.1"/>
    </source>
</evidence>
<accession>A0A822XB38</accession>
<comment type="caution">
    <text evidence="1">The sequence shown here is derived from an EMBL/GenBank/DDBJ whole genome shotgun (WGS) entry which is preliminary data.</text>
</comment>